<dbReference type="GO" id="GO:0008976">
    <property type="term" value="F:polyphosphate kinase activity"/>
    <property type="evidence" value="ECO:0007669"/>
    <property type="project" value="UniProtKB-EC"/>
</dbReference>
<evidence type="ECO:0000313" key="14">
    <source>
        <dbReference type="Proteomes" id="UP001207918"/>
    </source>
</evidence>
<evidence type="ECO:0000256" key="5">
    <source>
        <dbReference type="ARBA" id="ARBA00022840"/>
    </source>
</evidence>
<reference evidence="13 14" key="1">
    <citation type="submission" date="2021-03" db="EMBL/GenBank/DDBJ databases">
        <title>Aliifodinibius sp. nov., a new bacterium isolated from saline soil.</title>
        <authorList>
            <person name="Galisteo C."/>
            <person name="De La Haba R."/>
            <person name="Sanchez-Porro C."/>
            <person name="Ventosa A."/>
        </authorList>
    </citation>
    <scope>NUCLEOTIDE SEQUENCE [LARGE SCALE GENOMIC DNA]</scope>
    <source>
        <strain evidence="13 14">1BSP15-2V2</strain>
    </source>
</reference>
<feature type="domain" description="Polyphosphate kinase C-terminal" evidence="12">
    <location>
        <begin position="447"/>
        <end position="611"/>
    </location>
</feature>
<dbReference type="Pfam" id="PF02503">
    <property type="entry name" value="PP_kinase"/>
    <property type="match status" value="1"/>
</dbReference>
<feature type="binding site" evidence="6">
    <location>
        <position position="156"/>
    </location>
    <ligand>
        <name>ATP</name>
        <dbReference type="ChEBI" id="CHEBI:30616"/>
    </ligand>
</feature>
<dbReference type="Gene3D" id="3.30.870.10">
    <property type="entry name" value="Endonuclease Chain A"/>
    <property type="match status" value="2"/>
</dbReference>
<gene>
    <name evidence="13" type="primary">ppk1</name>
    <name evidence="6" type="synonym">ppk</name>
    <name evidence="13" type="ORF">J6I44_19200</name>
</gene>
<comment type="caution">
    <text evidence="13">The sequence shown here is derived from an EMBL/GenBank/DDBJ whole genome shotgun (WGS) entry which is preliminary data.</text>
</comment>
<evidence type="ECO:0000259" key="10">
    <source>
        <dbReference type="Pfam" id="PF13089"/>
    </source>
</evidence>
<sequence>MSDYPFKEVAVFLYNEIRRHGELKRSEAIEKVESAFDNSFIDLSDKGNKVLNKQVLKHFRELKRDAIKWNVGKQRWLFDESKLNSSNGDRNDKMPKIPTSVQPQEVPEQASIDHPSLYLNRELGWLDFNWRVLYQAMDSRNPLLERVRFLAITASNLDEFIQKRVGGLKRQEAAGLIDLSPDGRTPDSQIDIVQREATKMQQQISDVWNNQLCPALEEEASIKVCSYQELNKQQQNKLDEYFLDHIYPMLTPLAVDPGHPFPFISNLSLSLAIKLKRPNRDAFNFARVKVPSNQPRWLKLESESHAYSFIPVEEVIRQNIDRLFPGMDIDSVCVFRVTRNADLRRNEEEAEDLLSMMSEELRERRFAEVVRLEIEQDVDPEVLKLLKNELKLDESNNDIIFQDGLLDLTGCFKLADINIPNLHYKKWKPIIPEPLYHEGETEEEQTIFDIIRKKDLLVHHPYESFSGSVRRLIEEAADDPDVLAIKQTLYRTSDNSPIVKALVRAAEKGKQVAVLVEVKARFDEASNIEWGKMLENAGVHVAYGLVGLKTHAKVALIVRREGDRHVTYCHIGTGNYHIHTAEVYTDLGVLTNDPDIGYDATNLFHYLTGYAPDQQYRKLLVAPNDLRNAFNDLIDNEIAIAQSGGQGHIIAKMNALDDVDIIKRLYQASRSGVKIDLIVRGHSRLRPQLPGYSDNIRLISIIGRFLEHDRIYFFGNEGDPKIYIGSGDWRSRNLNERVEAMMPITLPKLKKRITSILKKALRDNRLAWEMQPDGSYHLREPKKGEKERNFHQMMMDDARKRAFG</sequence>
<dbReference type="Pfam" id="PF13089">
    <property type="entry name" value="PP_kinase_N"/>
    <property type="match status" value="1"/>
</dbReference>
<feature type="active site" description="Phosphohistidine intermediate" evidence="6">
    <location>
        <position position="551"/>
    </location>
</feature>
<dbReference type="InterPro" id="IPR003414">
    <property type="entry name" value="PP_kinase"/>
</dbReference>
<evidence type="ECO:0000259" key="9">
    <source>
        <dbReference type="Pfam" id="PF02503"/>
    </source>
</evidence>
<feature type="binding site" evidence="6">
    <location>
        <position position="521"/>
    </location>
    <ligand>
        <name>Mg(2+)</name>
        <dbReference type="ChEBI" id="CHEBI:18420"/>
    </ligand>
</feature>
<dbReference type="Proteomes" id="UP001207918">
    <property type="component" value="Unassembled WGS sequence"/>
</dbReference>
<proteinExistence type="inferred from homology"/>
<name>A0ABT3PT01_9BACT</name>
<feature type="domain" description="Polyphosphate kinase middle" evidence="9">
    <location>
        <begin position="234"/>
        <end position="414"/>
    </location>
</feature>
<dbReference type="EC" id="2.7.4.1" evidence="6 7"/>
<dbReference type="InterPro" id="IPR041108">
    <property type="entry name" value="PP_kinase_C_1"/>
</dbReference>
<dbReference type="InterPro" id="IPR054228">
    <property type="entry name" value="DUF6953"/>
</dbReference>
<evidence type="ECO:0000256" key="4">
    <source>
        <dbReference type="ARBA" id="ARBA00022777"/>
    </source>
</evidence>
<evidence type="ECO:0000259" key="12">
    <source>
        <dbReference type="Pfam" id="PF17941"/>
    </source>
</evidence>
<dbReference type="HAMAP" id="MF_00347">
    <property type="entry name" value="Polyphosphate_kinase"/>
    <property type="match status" value="1"/>
</dbReference>
<dbReference type="RefSeq" id="WP_265767822.1">
    <property type="nucleotide sequence ID" value="NZ_JAGGJA010000020.1"/>
</dbReference>
<dbReference type="InterPro" id="IPR036830">
    <property type="entry name" value="PP_kinase_middle_dom_sf"/>
</dbReference>
<dbReference type="PANTHER" id="PTHR30218:SF0">
    <property type="entry name" value="POLYPHOSPHATE KINASE"/>
    <property type="match status" value="1"/>
</dbReference>
<feature type="domain" description="Polyphosphate kinase C-terminal" evidence="11">
    <location>
        <begin position="619"/>
        <end position="785"/>
    </location>
</feature>
<comment type="catalytic activity">
    <reaction evidence="6 7">
        <text>[phosphate](n) + ATP = [phosphate](n+1) + ADP</text>
        <dbReference type="Rhea" id="RHEA:19573"/>
        <dbReference type="Rhea" id="RHEA-COMP:9859"/>
        <dbReference type="Rhea" id="RHEA-COMP:14280"/>
        <dbReference type="ChEBI" id="CHEBI:16838"/>
        <dbReference type="ChEBI" id="CHEBI:30616"/>
        <dbReference type="ChEBI" id="CHEBI:456216"/>
        <dbReference type="EC" id="2.7.4.1"/>
    </reaction>
</comment>
<keyword evidence="14" id="KW-1185">Reference proteome</keyword>
<comment type="PTM">
    <text evidence="6 7">An intermediate of this reaction is the autophosphorylated ppk in which a phosphate is covalently linked to a histidine residue through a N-P bond.</text>
</comment>
<dbReference type="PANTHER" id="PTHR30218">
    <property type="entry name" value="POLYPHOSPHATE KINASE"/>
    <property type="match status" value="1"/>
</dbReference>
<evidence type="ECO:0000256" key="7">
    <source>
        <dbReference type="RuleBase" id="RU003800"/>
    </source>
</evidence>
<feature type="binding site" evidence="6">
    <location>
        <position position="584"/>
    </location>
    <ligand>
        <name>ATP</name>
        <dbReference type="ChEBI" id="CHEBI:30616"/>
    </ligand>
</feature>
<dbReference type="InterPro" id="IPR025200">
    <property type="entry name" value="PPK_C_dom2"/>
</dbReference>
<comment type="function">
    <text evidence="6 7">Catalyzes the reversible transfer of the terminal phosphate of ATP to form a long-chain polyphosphate (polyP).</text>
</comment>
<evidence type="ECO:0000256" key="6">
    <source>
        <dbReference type="HAMAP-Rule" id="MF_00347"/>
    </source>
</evidence>
<accession>A0ABT3PT01</accession>
<evidence type="ECO:0000256" key="2">
    <source>
        <dbReference type="ARBA" id="ARBA00022679"/>
    </source>
</evidence>
<dbReference type="NCBIfam" id="NF003921">
    <property type="entry name" value="PRK05443.2-2"/>
    <property type="match status" value="1"/>
</dbReference>
<protein>
    <recommendedName>
        <fullName evidence="6 7">Polyphosphate kinase</fullName>
        <ecNumber evidence="6 7">2.7.4.1</ecNumber>
    </recommendedName>
    <alternativeName>
        <fullName evidence="6">ATP-polyphosphate phosphotransferase</fullName>
    </alternativeName>
    <alternativeName>
        <fullName evidence="6">Polyphosphoric acid kinase</fullName>
    </alternativeName>
</protein>
<keyword evidence="4 6" id="KW-0418">Kinase</keyword>
<keyword evidence="1 6" id="KW-0597">Phosphoprotein</keyword>
<dbReference type="InterPro" id="IPR036832">
    <property type="entry name" value="PPK_N_dom_sf"/>
</dbReference>
<keyword evidence="6" id="KW-0479">Metal-binding</keyword>
<feature type="binding site" evidence="6">
    <location>
        <position position="680"/>
    </location>
    <ligand>
        <name>ATP</name>
        <dbReference type="ChEBI" id="CHEBI:30616"/>
    </ligand>
</feature>
<dbReference type="CDD" id="cd09168">
    <property type="entry name" value="PLDc_PaPPK1_C2_like"/>
    <property type="match status" value="1"/>
</dbReference>
<keyword evidence="6" id="KW-0460">Magnesium</keyword>
<dbReference type="Pfam" id="PF22266">
    <property type="entry name" value="DUF6953"/>
    <property type="match status" value="1"/>
</dbReference>
<dbReference type="Gene3D" id="3.30.1840.10">
    <property type="entry name" value="Polyphosphate kinase middle domain"/>
    <property type="match status" value="1"/>
</dbReference>
<dbReference type="NCBIfam" id="NF003918">
    <property type="entry name" value="PRK05443.1-2"/>
    <property type="match status" value="1"/>
</dbReference>
<dbReference type="NCBIfam" id="TIGR03705">
    <property type="entry name" value="poly_P_kin"/>
    <property type="match status" value="1"/>
</dbReference>
<dbReference type="Gene3D" id="1.20.58.310">
    <property type="entry name" value="Polyphosphate kinase N-terminal domain"/>
    <property type="match status" value="1"/>
</dbReference>
<evidence type="ECO:0000259" key="11">
    <source>
        <dbReference type="Pfam" id="PF13090"/>
    </source>
</evidence>
<feature type="binding site" evidence="6">
    <location>
        <position position="708"/>
    </location>
    <ligand>
        <name>ATP</name>
        <dbReference type="ChEBI" id="CHEBI:30616"/>
    </ligand>
</feature>
<dbReference type="SUPFAM" id="SSF56024">
    <property type="entry name" value="Phospholipase D/nuclease"/>
    <property type="match status" value="2"/>
</dbReference>
<evidence type="ECO:0000313" key="13">
    <source>
        <dbReference type="EMBL" id="MCW9708995.1"/>
    </source>
</evidence>
<dbReference type="Pfam" id="PF17941">
    <property type="entry name" value="PP_kinase_C_1"/>
    <property type="match status" value="1"/>
</dbReference>
<feature type="region of interest" description="Disordered" evidence="8">
    <location>
        <begin position="82"/>
        <end position="109"/>
    </location>
</feature>
<feature type="domain" description="Polyphosphate kinase N-terminal" evidence="10">
    <location>
        <begin position="118"/>
        <end position="219"/>
    </location>
</feature>
<dbReference type="InterPro" id="IPR025198">
    <property type="entry name" value="PPK_N_dom"/>
</dbReference>
<organism evidence="13 14">
    <name type="scientific">Fodinibius salsisoli</name>
    <dbReference type="NCBI Taxonomy" id="2820877"/>
    <lineage>
        <taxon>Bacteria</taxon>
        <taxon>Pseudomonadati</taxon>
        <taxon>Balneolota</taxon>
        <taxon>Balneolia</taxon>
        <taxon>Balneolales</taxon>
        <taxon>Balneolaceae</taxon>
        <taxon>Fodinibius</taxon>
    </lineage>
</organism>
<dbReference type="InterPro" id="IPR024953">
    <property type="entry name" value="PP_kinase_middle"/>
</dbReference>
<comment type="cofactor">
    <cofactor evidence="6">
        <name>Mg(2+)</name>
        <dbReference type="ChEBI" id="CHEBI:18420"/>
    </cofactor>
</comment>
<dbReference type="SUPFAM" id="SSF143724">
    <property type="entry name" value="PHP14-like"/>
    <property type="match status" value="1"/>
</dbReference>
<dbReference type="CDD" id="cd09165">
    <property type="entry name" value="PLDc_PaPPK1_C1_like"/>
    <property type="match status" value="1"/>
</dbReference>
<evidence type="ECO:0000256" key="3">
    <source>
        <dbReference type="ARBA" id="ARBA00022741"/>
    </source>
</evidence>
<keyword evidence="5 6" id="KW-0067">ATP-binding</keyword>
<comment type="similarity">
    <text evidence="6 7">Belongs to the polyphosphate kinase 1 (PPK1) family.</text>
</comment>
<feature type="binding site" evidence="6">
    <location>
        <position position="491"/>
    </location>
    <ligand>
        <name>Mg(2+)</name>
        <dbReference type="ChEBI" id="CHEBI:18420"/>
    </ligand>
</feature>
<dbReference type="Pfam" id="PF13090">
    <property type="entry name" value="PP_kinase_C"/>
    <property type="match status" value="1"/>
</dbReference>
<dbReference type="SUPFAM" id="SSF140356">
    <property type="entry name" value="PPK N-terminal domain-like"/>
    <property type="match status" value="1"/>
</dbReference>
<keyword evidence="3 6" id="KW-0547">Nucleotide-binding</keyword>
<evidence type="ECO:0000256" key="1">
    <source>
        <dbReference type="ARBA" id="ARBA00022553"/>
    </source>
</evidence>
<dbReference type="NCBIfam" id="NF003917">
    <property type="entry name" value="PRK05443.1-1"/>
    <property type="match status" value="1"/>
</dbReference>
<evidence type="ECO:0000256" key="8">
    <source>
        <dbReference type="SAM" id="MobiDB-lite"/>
    </source>
</evidence>
<keyword evidence="2 6" id="KW-0808">Transferase</keyword>
<dbReference type="EMBL" id="JAGGJA010000020">
    <property type="protein sequence ID" value="MCW9708995.1"/>
    <property type="molecule type" value="Genomic_DNA"/>
</dbReference>